<evidence type="ECO:0000313" key="2">
    <source>
        <dbReference type="Proteomes" id="UP001164929"/>
    </source>
</evidence>
<keyword evidence="2" id="KW-1185">Reference proteome</keyword>
<comment type="caution">
    <text evidence="1">The sequence shown here is derived from an EMBL/GenBank/DDBJ whole genome shotgun (WGS) entry which is preliminary data.</text>
</comment>
<reference evidence="1" key="1">
    <citation type="journal article" date="2023" name="Mol. Ecol. Resour.">
        <title>Chromosome-level genome assembly of a triploid poplar Populus alba 'Berolinensis'.</title>
        <authorList>
            <person name="Chen S."/>
            <person name="Yu Y."/>
            <person name="Wang X."/>
            <person name="Wang S."/>
            <person name="Zhang T."/>
            <person name="Zhou Y."/>
            <person name="He R."/>
            <person name="Meng N."/>
            <person name="Wang Y."/>
            <person name="Liu W."/>
            <person name="Liu Z."/>
            <person name="Liu J."/>
            <person name="Guo Q."/>
            <person name="Huang H."/>
            <person name="Sederoff R.R."/>
            <person name="Wang G."/>
            <person name="Qu G."/>
            <person name="Chen S."/>
        </authorList>
    </citation>
    <scope>NUCLEOTIDE SEQUENCE</scope>
    <source>
        <strain evidence="1">SC-2020</strain>
    </source>
</reference>
<sequence length="54" mass="6360">MRLVKRKFQEELLLGQSERKVVYDSAWAALSRDRPEKCHTVSTKILINFRLGIE</sequence>
<accession>A0AAD6M1H3</accession>
<organism evidence="1 2">
    <name type="scientific">Populus alba x Populus x berolinensis</name>
    <dbReference type="NCBI Taxonomy" id="444605"/>
    <lineage>
        <taxon>Eukaryota</taxon>
        <taxon>Viridiplantae</taxon>
        <taxon>Streptophyta</taxon>
        <taxon>Embryophyta</taxon>
        <taxon>Tracheophyta</taxon>
        <taxon>Spermatophyta</taxon>
        <taxon>Magnoliopsida</taxon>
        <taxon>eudicotyledons</taxon>
        <taxon>Gunneridae</taxon>
        <taxon>Pentapetalae</taxon>
        <taxon>rosids</taxon>
        <taxon>fabids</taxon>
        <taxon>Malpighiales</taxon>
        <taxon>Salicaceae</taxon>
        <taxon>Saliceae</taxon>
        <taxon>Populus</taxon>
    </lineage>
</organism>
<protein>
    <submittedName>
        <fullName evidence="1">Uncharacterized protein</fullName>
    </submittedName>
</protein>
<name>A0AAD6M1H3_9ROSI</name>
<dbReference type="EMBL" id="JAQIZT010000012">
    <property type="protein sequence ID" value="KAJ6977261.1"/>
    <property type="molecule type" value="Genomic_DNA"/>
</dbReference>
<dbReference type="AlphaFoldDB" id="A0AAD6M1H3"/>
<gene>
    <name evidence="1" type="ORF">NC653_029235</name>
</gene>
<proteinExistence type="predicted"/>
<dbReference type="Proteomes" id="UP001164929">
    <property type="component" value="Chromosome 12"/>
</dbReference>
<evidence type="ECO:0000313" key="1">
    <source>
        <dbReference type="EMBL" id="KAJ6977261.1"/>
    </source>
</evidence>